<dbReference type="Proteomes" id="UP000481616">
    <property type="component" value="Unassembled WGS sequence"/>
</dbReference>
<sequence>MATNKNAMARYRALDKCFSSRTRKYYMNDLIEACRMALERQNGDSGSKGAEGVQRRQIFDDMNDMELMYGVIIDRIQDGHKKYYRYAVGSKTMAESGPSQEEMDCILEAAAIMKRFEGVPQFDWLDDLEKKLYTTSKLGSETQKAVSFQHNQYLTGIDKWYKPIFEAIVAKKVIEINYHPFGKDVRTVVVSPYHLKQYNNRWFLVAKRKDFDKMSNYAIDRIEGIKETTRTFEPLDNDFDFEEFFSDVVGVSVVEGAPVENVILHVTDQARNYITTKPLHESQSVLNSKQADGKWEVRLKVQDNYELRSLLRSFGDSVEVMAPVTLRQEMKEMAQRVLQMYKD</sequence>
<dbReference type="Proteomes" id="UP000441162">
    <property type="component" value="Unassembled WGS sequence"/>
</dbReference>
<dbReference type="Pfam" id="PF13280">
    <property type="entry name" value="WYL"/>
    <property type="match status" value="1"/>
</dbReference>
<feature type="domain" description="WYL" evidence="1">
    <location>
        <begin position="162"/>
        <end position="226"/>
    </location>
</feature>
<evidence type="ECO:0000313" key="3">
    <source>
        <dbReference type="EMBL" id="KAA5393165.1"/>
    </source>
</evidence>
<dbReference type="AlphaFoldDB" id="A0A076IZ67"/>
<dbReference type="eggNOG" id="COG2378">
    <property type="taxonomic scope" value="Bacteria"/>
</dbReference>
<feature type="domain" description="WCX" evidence="2">
    <location>
        <begin position="260"/>
        <end position="338"/>
    </location>
</feature>
<dbReference type="PROSITE" id="PS52050">
    <property type="entry name" value="WYL"/>
    <property type="match status" value="1"/>
</dbReference>
<dbReference type="RefSeq" id="WP_038611506.1">
    <property type="nucleotide sequence ID" value="NZ_BAABYF010000001.1"/>
</dbReference>
<evidence type="ECO:0000259" key="1">
    <source>
        <dbReference type="Pfam" id="PF13280"/>
    </source>
</evidence>
<dbReference type="EMBL" id="VVZA01000027">
    <property type="protein sequence ID" value="KAA5401912.1"/>
    <property type="molecule type" value="Genomic_DNA"/>
</dbReference>
<proteinExistence type="predicted"/>
<organism evidence="4 5">
    <name type="scientific">Phocaeicola dorei</name>
    <dbReference type="NCBI Taxonomy" id="357276"/>
    <lineage>
        <taxon>Bacteria</taxon>
        <taxon>Pseudomonadati</taxon>
        <taxon>Bacteroidota</taxon>
        <taxon>Bacteroidia</taxon>
        <taxon>Bacteroidales</taxon>
        <taxon>Bacteroidaceae</taxon>
        <taxon>Phocaeicola</taxon>
    </lineage>
</organism>
<dbReference type="InterPro" id="IPR057727">
    <property type="entry name" value="WCX_dom"/>
</dbReference>
<dbReference type="InterPro" id="IPR026881">
    <property type="entry name" value="WYL_dom"/>
</dbReference>
<dbReference type="KEGG" id="bdo:EL88_21075"/>
<comment type="caution">
    <text evidence="4">The sequence shown here is derived from an EMBL/GenBank/DDBJ whole genome shotgun (WGS) entry which is preliminary data.</text>
</comment>
<evidence type="ECO:0000313" key="6">
    <source>
        <dbReference type="Proteomes" id="UP000481616"/>
    </source>
</evidence>
<dbReference type="EMBL" id="VVYY01000026">
    <property type="protein sequence ID" value="KAA5393165.1"/>
    <property type="molecule type" value="Genomic_DNA"/>
</dbReference>
<dbReference type="PANTHER" id="PTHR34580:SF9">
    <property type="entry name" value="SLL5097 PROTEIN"/>
    <property type="match status" value="1"/>
</dbReference>
<name>A0A076IZ67_9BACT</name>
<accession>A0A076IZ67</accession>
<reference evidence="5 6" key="1">
    <citation type="journal article" date="2019" name="Nat. Med.">
        <title>A library of human gut bacterial isolates paired with longitudinal multiomics data enables mechanistic microbiome research.</title>
        <authorList>
            <person name="Poyet M."/>
            <person name="Groussin M."/>
            <person name="Gibbons S.M."/>
            <person name="Avila-Pacheco J."/>
            <person name="Jiang X."/>
            <person name="Kearney S.M."/>
            <person name="Perrotta A.R."/>
            <person name="Berdy B."/>
            <person name="Zhao S."/>
            <person name="Lieberman T.D."/>
            <person name="Swanson P.K."/>
            <person name="Smith M."/>
            <person name="Roesemann S."/>
            <person name="Alexander J.E."/>
            <person name="Rich S.A."/>
            <person name="Livny J."/>
            <person name="Vlamakis H."/>
            <person name="Clish C."/>
            <person name="Bullock K."/>
            <person name="Deik A."/>
            <person name="Scott J."/>
            <person name="Pierce K.A."/>
            <person name="Xavier R.J."/>
            <person name="Alm E.J."/>
        </authorList>
    </citation>
    <scope>NUCLEOTIDE SEQUENCE [LARGE SCALE GENOMIC DNA]</scope>
    <source>
        <strain evidence="3 6">BIOML-A1</strain>
        <strain evidence="4 5">BIOML-A4</strain>
    </source>
</reference>
<evidence type="ECO:0000313" key="5">
    <source>
        <dbReference type="Proteomes" id="UP000441162"/>
    </source>
</evidence>
<dbReference type="InterPro" id="IPR051534">
    <property type="entry name" value="CBASS_pafABC_assoc_protein"/>
</dbReference>
<protein>
    <submittedName>
        <fullName evidence="4">WYL domain-containing protein</fullName>
    </submittedName>
</protein>
<dbReference type="Pfam" id="PF25583">
    <property type="entry name" value="WCX"/>
    <property type="match status" value="1"/>
</dbReference>
<evidence type="ECO:0000259" key="2">
    <source>
        <dbReference type="Pfam" id="PF25583"/>
    </source>
</evidence>
<evidence type="ECO:0000313" key="4">
    <source>
        <dbReference type="EMBL" id="KAA5401912.1"/>
    </source>
</evidence>
<gene>
    <name evidence="4" type="ORF">F2Y51_20180</name>
    <name evidence="3" type="ORF">F2Y58_20450</name>
</gene>
<dbReference type="PANTHER" id="PTHR34580">
    <property type="match status" value="1"/>
</dbReference>